<proteinExistence type="predicted"/>
<evidence type="ECO:0000313" key="2">
    <source>
        <dbReference type="Proteomes" id="UP000054172"/>
    </source>
</evidence>
<dbReference type="EMBL" id="LIIK01000028">
    <property type="protein sequence ID" value="KQM08620.1"/>
    <property type="molecule type" value="Genomic_DNA"/>
</dbReference>
<keyword evidence="2" id="KW-1185">Reference proteome</keyword>
<dbReference type="PATRIC" id="fig|1702214.3.peg.534"/>
<dbReference type="AlphaFoldDB" id="A0A0Q4B735"/>
<dbReference type="STRING" id="1702214.AL399_06215"/>
<comment type="caution">
    <text evidence="1">The sequence shown here is derived from an EMBL/GenBank/DDBJ whole genome shotgun (WGS) entry which is preliminary data.</text>
</comment>
<evidence type="ECO:0000313" key="1">
    <source>
        <dbReference type="EMBL" id="KQM08620.1"/>
    </source>
</evidence>
<sequence length="238" mass="26191">MGWGKKGLYADSPGYALLPENLAGSDSITCFAIGYSVLRSTRDGLATRAQLERYSVEIDSIAIHPRKSTRLGYANKRTNGIGVFYNKPGASTLVNIANPDSMQGQITKILVTFHRPLAQGAKIRLYLLQYFNGPERPLDLLPRPLIVECTKRKMEVDVSEFNIPFPPTGIAVAMQTIAFAPDGRQPLLGTTRSVKQPNSYVGTPTGEIELFDIMKNAPQAVQFIVGRYLNFTLGIEVQ</sequence>
<protein>
    <submittedName>
        <fullName evidence="1">Uncharacterized protein</fullName>
    </submittedName>
</protein>
<dbReference type="Proteomes" id="UP000054172">
    <property type="component" value="Unassembled WGS sequence"/>
</dbReference>
<name>A0A0Q4B735_9BACT</name>
<gene>
    <name evidence="1" type="ORF">AL399_06215</name>
</gene>
<reference evidence="1" key="1">
    <citation type="submission" date="2015-08" db="EMBL/GenBank/DDBJ databases">
        <title>Candidatus Bacteriodes Periocalifornicus.</title>
        <authorList>
            <person name="McLean J.S."/>
            <person name="Kelley S."/>
        </authorList>
    </citation>
    <scope>NUCLEOTIDE SEQUENCE [LARGE SCALE GENOMIC DNA]</scope>
    <source>
        <strain evidence="1">12B</strain>
    </source>
</reference>
<organism evidence="1 2">
    <name type="scientific">Candidatus [Bacteroides] periocalifornicus</name>
    <dbReference type="NCBI Taxonomy" id="1702214"/>
    <lineage>
        <taxon>Bacteria</taxon>
        <taxon>Pseudomonadati</taxon>
        <taxon>Bacteroidota</taxon>
    </lineage>
</organism>
<accession>A0A0Q4B735</accession>